<reference evidence="3 4" key="1">
    <citation type="submission" date="2020-01" db="EMBL/GenBank/DDBJ databases">
        <authorList>
            <person name="Gupta K D."/>
        </authorList>
    </citation>
    <scope>NUCLEOTIDE SEQUENCE [LARGE SCALE GENOMIC DNA]</scope>
</reference>
<dbReference type="GO" id="GO:0010468">
    <property type="term" value="P:regulation of gene expression"/>
    <property type="evidence" value="ECO:0007669"/>
    <property type="project" value="InterPro"/>
</dbReference>
<feature type="region of interest" description="Disordered" evidence="1">
    <location>
        <begin position="273"/>
        <end position="424"/>
    </location>
</feature>
<dbReference type="GO" id="GO:0004540">
    <property type="term" value="F:RNA nuclease activity"/>
    <property type="evidence" value="ECO:0007669"/>
    <property type="project" value="InterPro"/>
</dbReference>
<dbReference type="Proteomes" id="UP000467700">
    <property type="component" value="Unassembled WGS sequence"/>
</dbReference>
<dbReference type="AlphaFoldDB" id="A0A8S0WWQ6"/>
<evidence type="ECO:0000259" key="2">
    <source>
        <dbReference type="Pfam" id="PF01936"/>
    </source>
</evidence>
<gene>
    <name evidence="3" type="ORF">AAE3_LOCUS9873</name>
</gene>
<dbReference type="InterPro" id="IPR021139">
    <property type="entry name" value="NYN"/>
</dbReference>
<dbReference type="PANTHER" id="PTHR14379:SF3">
    <property type="entry name" value="MEIOSIS REGULATOR AND MRNA STABILITY FACTOR 1"/>
    <property type="match status" value="1"/>
</dbReference>
<feature type="region of interest" description="Disordered" evidence="1">
    <location>
        <begin position="437"/>
        <end position="464"/>
    </location>
</feature>
<feature type="compositionally biased region" description="Polar residues" evidence="1">
    <location>
        <begin position="287"/>
        <end position="299"/>
    </location>
</feature>
<feature type="compositionally biased region" description="Polar residues" evidence="1">
    <location>
        <begin position="157"/>
        <end position="167"/>
    </location>
</feature>
<sequence length="598" mass="63510">MCDQAEDPITVFWDIETARLDCSAARSLSTYDVVDNIRAAISRHGVIKTLRAYWDTATTSLISASRIRSELASSGVSLIDCPGEGRKGASTKRLLVDLICYAWDSRPSSTICVITEDRDLAYAIATLRMRKYRLLLMAPASAHQDLMSQASVQMDWSRSSLGNSGTGPNDRDDRDEEPPPSSRPRGSFVEQMASHIPPPTAPLNARFKTFGPVHGGSAPSVEVHDMAPRCRRNSVFPKVYASDYNGPGSFWDGSMSPPPRNIPSFGLGDGPLFPRPHSRFRLKPSRSDSAPPNISHSSLPATPPPTTPRPHFADAVLEPSVPAATATSKGKERAFPIQDTDDVAPLVTSSPTPDTSAFQPFEDNQTSTTRTVTPEWKGVRAQAASVRTVSSSSRGDSVSSVIEQPDASSAPTAAEHPDEDCNEKQQLAAQTMPLHISKTPATPAPSASQPSPSSRRKEDSCTTGSVAATIASATVKTTPQEVPKPMPLLQPAVASTSTNASTKTLPLHNTAVAASSPALSAKPPVIWVPLVNTLRSAGGNASGSSLGGLLLKDDPKTYQKAGTSKLKAYLEAAVAAGIVRTTGSRLTSVHVHLANPYK</sequence>
<organism evidence="3 4">
    <name type="scientific">Cyclocybe aegerita</name>
    <name type="common">Black poplar mushroom</name>
    <name type="synonym">Agrocybe aegerita</name>
    <dbReference type="NCBI Taxonomy" id="1973307"/>
    <lineage>
        <taxon>Eukaryota</taxon>
        <taxon>Fungi</taxon>
        <taxon>Dikarya</taxon>
        <taxon>Basidiomycota</taxon>
        <taxon>Agaricomycotina</taxon>
        <taxon>Agaricomycetes</taxon>
        <taxon>Agaricomycetidae</taxon>
        <taxon>Agaricales</taxon>
        <taxon>Agaricineae</taxon>
        <taxon>Bolbitiaceae</taxon>
        <taxon>Cyclocybe</taxon>
    </lineage>
</organism>
<feature type="region of interest" description="Disordered" evidence="1">
    <location>
        <begin position="157"/>
        <end position="187"/>
    </location>
</feature>
<keyword evidence="4" id="KW-1185">Reference proteome</keyword>
<feature type="compositionally biased region" description="Low complexity" evidence="1">
    <location>
        <begin position="379"/>
        <end position="401"/>
    </location>
</feature>
<comment type="caution">
    <text evidence="3">The sequence shown here is derived from an EMBL/GenBank/DDBJ whole genome shotgun (WGS) entry which is preliminary data.</text>
</comment>
<protein>
    <recommendedName>
        <fullName evidence="2">NYN domain-containing protein</fullName>
    </recommendedName>
</protein>
<dbReference type="PANTHER" id="PTHR14379">
    <property type="entry name" value="LIMKAIN B LKAP"/>
    <property type="match status" value="1"/>
</dbReference>
<dbReference type="InterPro" id="IPR024768">
    <property type="entry name" value="Marf1"/>
</dbReference>
<dbReference type="EMBL" id="CACVBS010000061">
    <property type="protein sequence ID" value="CAA7267646.1"/>
    <property type="molecule type" value="Genomic_DNA"/>
</dbReference>
<feature type="compositionally biased region" description="Polar residues" evidence="1">
    <location>
        <begin position="347"/>
        <end position="372"/>
    </location>
</feature>
<dbReference type="Pfam" id="PF01936">
    <property type="entry name" value="NYN"/>
    <property type="match status" value="1"/>
</dbReference>
<dbReference type="Gene3D" id="3.40.50.1010">
    <property type="entry name" value="5'-nuclease"/>
    <property type="match status" value="1"/>
</dbReference>
<name>A0A8S0WWQ6_CYCAE</name>
<feature type="domain" description="NYN" evidence="2">
    <location>
        <begin position="9"/>
        <end position="151"/>
    </location>
</feature>
<dbReference type="CDD" id="cd10910">
    <property type="entry name" value="PIN_limkain_b1_N_like"/>
    <property type="match status" value="1"/>
</dbReference>
<feature type="compositionally biased region" description="Low complexity" evidence="1">
    <location>
        <begin position="439"/>
        <end position="453"/>
    </location>
</feature>
<evidence type="ECO:0000256" key="1">
    <source>
        <dbReference type="SAM" id="MobiDB-lite"/>
    </source>
</evidence>
<dbReference type="GO" id="GO:0005777">
    <property type="term" value="C:peroxisome"/>
    <property type="evidence" value="ECO:0007669"/>
    <property type="project" value="InterPro"/>
</dbReference>
<evidence type="ECO:0000313" key="3">
    <source>
        <dbReference type="EMBL" id="CAA7267646.1"/>
    </source>
</evidence>
<accession>A0A8S0WWQ6</accession>
<proteinExistence type="predicted"/>
<dbReference type="OrthoDB" id="549353at2759"/>
<evidence type="ECO:0000313" key="4">
    <source>
        <dbReference type="Proteomes" id="UP000467700"/>
    </source>
</evidence>